<gene>
    <name evidence="1" type="ORF">J2W61_004747</name>
</gene>
<dbReference type="Proteomes" id="UP001265315">
    <property type="component" value="Unassembled WGS sequence"/>
</dbReference>
<proteinExistence type="predicted"/>
<accession>A0AAW8M0P5</accession>
<comment type="caution">
    <text evidence="1">The sequence shown here is derived from an EMBL/GenBank/DDBJ whole genome shotgun (WGS) entry which is preliminary data.</text>
</comment>
<sequence length="60" mass="6829">MRRPHRFHWRLKAVIQQLSVIAALPQRIEAPRSCLGWMAVASIGGAIVWHHWHLCGPPQG</sequence>
<evidence type="ECO:0000313" key="2">
    <source>
        <dbReference type="Proteomes" id="UP001265315"/>
    </source>
</evidence>
<evidence type="ECO:0000313" key="1">
    <source>
        <dbReference type="EMBL" id="MDR6704872.1"/>
    </source>
</evidence>
<reference evidence="1" key="1">
    <citation type="submission" date="2023-07" db="EMBL/GenBank/DDBJ databases">
        <title>Sorghum-associated microbial communities from plants grown in Nebraska, USA.</title>
        <authorList>
            <person name="Schachtman D."/>
        </authorList>
    </citation>
    <scope>NUCLEOTIDE SEQUENCE</scope>
    <source>
        <strain evidence="1">1457</strain>
    </source>
</reference>
<dbReference type="EMBL" id="JAVDSW010000006">
    <property type="protein sequence ID" value="MDR6704872.1"/>
    <property type="molecule type" value="Genomic_DNA"/>
</dbReference>
<dbReference type="AlphaFoldDB" id="A0AAW8M0P5"/>
<organism evidence="1 2">
    <name type="scientific">Agrobacterium tumefaciens</name>
    <dbReference type="NCBI Taxonomy" id="358"/>
    <lineage>
        <taxon>Bacteria</taxon>
        <taxon>Pseudomonadati</taxon>
        <taxon>Pseudomonadota</taxon>
        <taxon>Alphaproteobacteria</taxon>
        <taxon>Hyphomicrobiales</taxon>
        <taxon>Rhizobiaceae</taxon>
        <taxon>Rhizobium/Agrobacterium group</taxon>
        <taxon>Agrobacterium</taxon>
        <taxon>Agrobacterium tumefaciens complex</taxon>
    </lineage>
</organism>
<protein>
    <submittedName>
        <fullName evidence="1">Uncharacterized protein</fullName>
    </submittedName>
</protein>
<name>A0AAW8M0P5_AGRTU</name>